<organism evidence="1">
    <name type="scientific">Leptospirillum ferriphilum</name>
    <dbReference type="NCBI Taxonomy" id="178606"/>
    <lineage>
        <taxon>Bacteria</taxon>
        <taxon>Pseudomonadati</taxon>
        <taxon>Nitrospirota</taxon>
        <taxon>Nitrospiria</taxon>
        <taxon>Nitrospirales</taxon>
        <taxon>Nitrospiraceae</taxon>
        <taxon>Leptospirillum</taxon>
    </lineage>
</organism>
<proteinExistence type="predicted"/>
<name>A0A7C3QU54_9BACT</name>
<dbReference type="InterPro" id="IPR021890">
    <property type="entry name" value="DUF3501"/>
</dbReference>
<comment type="caution">
    <text evidence="1">The sequence shown here is derived from an EMBL/GenBank/DDBJ whole genome shotgun (WGS) entry which is preliminary data.</text>
</comment>
<sequence length="197" mass="22716">MKEIVLDDLLDNKTYEQKRGEFRSRIIALKKHRGINLGPILRLVFENRETVLFQIQEMLFVEHTVDPAKRAEEIEIYRTMLPTRTTLKATLMIEITDEGQIRETLDSLQGLDRGPFIQIAFAGEKVTADFEPDRSTEEKLSSVHYVTFRFSEKQRTLFMDLPADGRVMLVSEHPRYSAMAILPSGMVQQLKEDLGDA</sequence>
<dbReference type="EMBL" id="DTMM01000147">
    <property type="protein sequence ID" value="HFT93691.1"/>
    <property type="molecule type" value="Genomic_DNA"/>
</dbReference>
<accession>A0A7C3QU54</accession>
<dbReference type="AlphaFoldDB" id="A0A7C3QU54"/>
<gene>
    <name evidence="1" type="ORF">ENX03_07120</name>
</gene>
<evidence type="ECO:0000313" key="1">
    <source>
        <dbReference type="EMBL" id="HFT93691.1"/>
    </source>
</evidence>
<protein>
    <submittedName>
        <fullName evidence="1">DUF3501 family protein</fullName>
    </submittedName>
</protein>
<dbReference type="Pfam" id="PF12007">
    <property type="entry name" value="DUF3501"/>
    <property type="match status" value="1"/>
</dbReference>
<reference evidence="1" key="1">
    <citation type="journal article" date="2020" name="mSystems">
        <title>Genome- and Community-Level Interaction Insights into Carbon Utilization and Element Cycling Functions of Hydrothermarchaeota in Hydrothermal Sediment.</title>
        <authorList>
            <person name="Zhou Z."/>
            <person name="Liu Y."/>
            <person name="Xu W."/>
            <person name="Pan J."/>
            <person name="Luo Z.H."/>
            <person name="Li M."/>
        </authorList>
    </citation>
    <scope>NUCLEOTIDE SEQUENCE [LARGE SCALE GENOMIC DNA]</scope>
    <source>
        <strain evidence="1">SpSt-902</strain>
    </source>
</reference>